<organism evidence="6 7">
    <name type="scientific">Parthenolecanium corni</name>
    <dbReference type="NCBI Taxonomy" id="536013"/>
    <lineage>
        <taxon>Eukaryota</taxon>
        <taxon>Metazoa</taxon>
        <taxon>Ecdysozoa</taxon>
        <taxon>Arthropoda</taxon>
        <taxon>Hexapoda</taxon>
        <taxon>Insecta</taxon>
        <taxon>Pterygota</taxon>
        <taxon>Neoptera</taxon>
        <taxon>Paraneoptera</taxon>
        <taxon>Hemiptera</taxon>
        <taxon>Sternorrhyncha</taxon>
        <taxon>Coccoidea</taxon>
        <taxon>Coccidae</taxon>
        <taxon>Parthenolecanium</taxon>
    </lineage>
</organism>
<dbReference type="InterPro" id="IPR015424">
    <property type="entry name" value="PyrdxlP-dep_Trfase"/>
</dbReference>
<dbReference type="CDD" id="cd00609">
    <property type="entry name" value="AAT_like"/>
    <property type="match status" value="1"/>
</dbReference>
<dbReference type="InterPro" id="IPR015421">
    <property type="entry name" value="PyrdxlP-dep_Trfase_major"/>
</dbReference>
<dbReference type="GO" id="GO:0030170">
    <property type="term" value="F:pyridoxal phosphate binding"/>
    <property type="evidence" value="ECO:0007669"/>
    <property type="project" value="InterPro"/>
</dbReference>
<feature type="domain" description="Aminotransferase class I/classII large" evidence="5">
    <location>
        <begin position="94"/>
        <end position="427"/>
    </location>
</feature>
<proteinExistence type="predicted"/>
<dbReference type="GO" id="GO:0008483">
    <property type="term" value="F:transaminase activity"/>
    <property type="evidence" value="ECO:0007669"/>
    <property type="project" value="UniProtKB-KW"/>
</dbReference>
<keyword evidence="2" id="KW-0032">Aminotransferase</keyword>
<evidence type="ECO:0000259" key="5">
    <source>
        <dbReference type="Pfam" id="PF00155"/>
    </source>
</evidence>
<dbReference type="EMBL" id="JBBCAQ010000003">
    <property type="protein sequence ID" value="KAK7604792.1"/>
    <property type="molecule type" value="Genomic_DNA"/>
</dbReference>
<keyword evidence="7" id="KW-1185">Reference proteome</keyword>
<dbReference type="Pfam" id="PF00155">
    <property type="entry name" value="Aminotran_1_2"/>
    <property type="match status" value="1"/>
</dbReference>
<dbReference type="Proteomes" id="UP001367676">
    <property type="component" value="Unassembled WGS sequence"/>
</dbReference>
<dbReference type="Gene3D" id="3.40.640.10">
    <property type="entry name" value="Type I PLP-dependent aspartate aminotransferase-like (Major domain)"/>
    <property type="match status" value="1"/>
</dbReference>
<dbReference type="SUPFAM" id="SSF53383">
    <property type="entry name" value="PLP-dependent transferases"/>
    <property type="match status" value="1"/>
</dbReference>
<reference evidence="6 7" key="1">
    <citation type="submission" date="2024-03" db="EMBL/GenBank/DDBJ databases">
        <title>Adaptation during the transition from Ophiocordyceps entomopathogen to insect associate is accompanied by gene loss and intensified selection.</title>
        <authorList>
            <person name="Ward C.M."/>
            <person name="Onetto C.A."/>
            <person name="Borneman A.R."/>
        </authorList>
    </citation>
    <scope>NUCLEOTIDE SEQUENCE [LARGE SCALE GENOMIC DNA]</scope>
    <source>
        <strain evidence="6">AWRI1</strain>
        <tissue evidence="6">Single Adult Female</tissue>
    </source>
</reference>
<evidence type="ECO:0000313" key="6">
    <source>
        <dbReference type="EMBL" id="KAK7604792.1"/>
    </source>
</evidence>
<dbReference type="AlphaFoldDB" id="A0AAN9TTV7"/>
<gene>
    <name evidence="6" type="ORF">V9T40_005978</name>
</gene>
<sequence>MVGHNHSNNQCARNTINDGPVTNLDYNFFINSASRRYRQSPLREIADIFDSLPEGKVNIALGFPNAATFAFQNINVTLKNGLSLTLKGVTLNKALQYGSSQGNSDFVNWLKQFQDRFHGPLVWKAYDVIPSSGSQEAISLIVSTILESDDVVIIQTPTYPGVLSLLKPKNIEMIPLHTDIEGVQIESLRQILKERSISGKSMPKLIIVNSTGGNPSGITISEKEKKDIYQLACKYNFLILEDDPYYFLSYSDDIPKSFLSMDSERRVLRLDSFSKIVSPGLRLGFVTGPKEVLEKMICHLQSSSIHPSGLSQVIIHELMKQWQHNGFMQHVKEVKMFYQRNRDIMLQAIDTHLKGLVDYIVPSAGFFLWLRLKFIRDSKIFVQKCLENLILVTSGDAFYEQDDKMTSSIRLSFSAIDEDQIDHVISTLATLIREEMADKK</sequence>
<dbReference type="PANTHER" id="PTHR42790">
    <property type="entry name" value="AMINOTRANSFERASE"/>
    <property type="match status" value="1"/>
</dbReference>
<dbReference type="InterPro" id="IPR004839">
    <property type="entry name" value="Aminotransferase_I/II_large"/>
</dbReference>
<evidence type="ECO:0000256" key="3">
    <source>
        <dbReference type="ARBA" id="ARBA00022679"/>
    </source>
</evidence>
<evidence type="ECO:0000256" key="2">
    <source>
        <dbReference type="ARBA" id="ARBA00022576"/>
    </source>
</evidence>
<evidence type="ECO:0000313" key="7">
    <source>
        <dbReference type="Proteomes" id="UP001367676"/>
    </source>
</evidence>
<keyword evidence="3" id="KW-0808">Transferase</keyword>
<evidence type="ECO:0000256" key="4">
    <source>
        <dbReference type="ARBA" id="ARBA00022898"/>
    </source>
</evidence>
<comment type="caution">
    <text evidence="6">The sequence shown here is derived from an EMBL/GenBank/DDBJ whole genome shotgun (WGS) entry which is preliminary data.</text>
</comment>
<comment type="cofactor">
    <cofactor evidence="1">
        <name>pyridoxal 5'-phosphate</name>
        <dbReference type="ChEBI" id="CHEBI:597326"/>
    </cofactor>
</comment>
<protein>
    <recommendedName>
        <fullName evidence="5">Aminotransferase class I/classII large domain-containing protein</fullName>
    </recommendedName>
</protein>
<evidence type="ECO:0000256" key="1">
    <source>
        <dbReference type="ARBA" id="ARBA00001933"/>
    </source>
</evidence>
<dbReference type="GO" id="GO:1901605">
    <property type="term" value="P:alpha-amino acid metabolic process"/>
    <property type="evidence" value="ECO:0007669"/>
    <property type="project" value="TreeGrafter"/>
</dbReference>
<accession>A0AAN9TTV7</accession>
<keyword evidence="4" id="KW-0663">Pyridoxal phosphate</keyword>
<dbReference type="PANTHER" id="PTHR42790:SF19">
    <property type="entry name" value="KYNURENINE_ALPHA-AMINOADIPATE AMINOTRANSFERASE, MITOCHONDRIAL"/>
    <property type="match status" value="1"/>
</dbReference>
<dbReference type="InterPro" id="IPR050859">
    <property type="entry name" value="Class-I_PLP-dep_aminotransf"/>
</dbReference>
<name>A0AAN9TTV7_9HEMI</name>